<dbReference type="Pfam" id="PF00571">
    <property type="entry name" value="CBS"/>
    <property type="match status" value="2"/>
</dbReference>
<proteinExistence type="predicted"/>
<comment type="subcellular location">
    <subcellularLocation>
        <location evidence="1">Cell membrane</location>
        <topology evidence="1">Multi-pass membrane protein</topology>
    </subcellularLocation>
</comment>
<keyword evidence="3 4" id="KW-0472">Membrane</keyword>
<evidence type="ECO:0000256" key="3">
    <source>
        <dbReference type="PROSITE-ProRule" id="PRU01193"/>
    </source>
</evidence>
<sequence>MGLTLFIVILCLGLNAVLACAEMAFVTVDKRKLRKEALGGNRRASFLLDMQESPERILSVVQIGITLVGMISAAVSGANAEESLTPWLMNTFGIKEKLAETLSITLVVVPLTVLSVIIGELVPKSLAIRYSFGICVFLSPALRIADKVLGVLVTPMERMTTIIVDAILPKEKVESKTNGDSEVSLNGLLNEHKIYIHNLIDLDAKVVEKAMVAWKDVEFLSSEASGEEVYEFILSKGRTRFPVMDQGEVYGFLHLKEFLQLQHAGEGDNWLSFVRPISLVEPHAKILSALRLMKLNKIQILIVGKREAPLGILTLQDVIDEVLGDMVDENTDKRIVGFLRHRVLRKRYRRPEATQ</sequence>
<keyword evidence="3 4" id="KW-1133">Transmembrane helix</keyword>
<keyword evidence="3 4" id="KW-0812">Transmembrane</keyword>
<dbReference type="PANTHER" id="PTHR43099">
    <property type="entry name" value="UPF0053 PROTEIN YRKA"/>
    <property type="match status" value="1"/>
</dbReference>
<dbReference type="AlphaFoldDB" id="A0AAX4HLP0"/>
<evidence type="ECO:0000256" key="4">
    <source>
        <dbReference type="SAM" id="Phobius"/>
    </source>
</evidence>
<dbReference type="InterPro" id="IPR051676">
    <property type="entry name" value="UPF0053_domain"/>
</dbReference>
<name>A0AAX4HLP0_9BACT</name>
<organism evidence="6 7">
    <name type="scientific">Peredibacter starrii</name>
    <dbReference type="NCBI Taxonomy" id="28202"/>
    <lineage>
        <taxon>Bacteria</taxon>
        <taxon>Pseudomonadati</taxon>
        <taxon>Bdellovibrionota</taxon>
        <taxon>Bacteriovoracia</taxon>
        <taxon>Bacteriovoracales</taxon>
        <taxon>Bacteriovoracaceae</taxon>
        <taxon>Peredibacter</taxon>
    </lineage>
</organism>
<dbReference type="Pfam" id="PF01595">
    <property type="entry name" value="CNNM"/>
    <property type="match status" value="1"/>
</dbReference>
<reference evidence="6 7" key="1">
    <citation type="submission" date="2023-11" db="EMBL/GenBank/DDBJ databases">
        <title>Peredibacter starrii A3.12.</title>
        <authorList>
            <person name="Mitchell R.J."/>
        </authorList>
    </citation>
    <scope>NUCLEOTIDE SEQUENCE [LARGE SCALE GENOMIC DNA]</scope>
    <source>
        <strain evidence="6 7">A3.12</strain>
    </source>
</reference>
<dbReference type="EMBL" id="CP139487">
    <property type="protein sequence ID" value="WPU64131.1"/>
    <property type="molecule type" value="Genomic_DNA"/>
</dbReference>
<keyword evidence="7" id="KW-1185">Reference proteome</keyword>
<dbReference type="GO" id="GO:0005886">
    <property type="term" value="C:plasma membrane"/>
    <property type="evidence" value="ECO:0007669"/>
    <property type="project" value="UniProtKB-SubCell"/>
</dbReference>
<dbReference type="PROSITE" id="PS51846">
    <property type="entry name" value="CNNM"/>
    <property type="match status" value="1"/>
</dbReference>
<dbReference type="Proteomes" id="UP001324634">
    <property type="component" value="Chromosome"/>
</dbReference>
<dbReference type="SUPFAM" id="SSF54631">
    <property type="entry name" value="CBS-domain pair"/>
    <property type="match status" value="1"/>
</dbReference>
<evidence type="ECO:0000256" key="2">
    <source>
        <dbReference type="ARBA" id="ARBA00022475"/>
    </source>
</evidence>
<dbReference type="InterPro" id="IPR046342">
    <property type="entry name" value="CBS_dom_sf"/>
</dbReference>
<evidence type="ECO:0000256" key="1">
    <source>
        <dbReference type="ARBA" id="ARBA00004651"/>
    </source>
</evidence>
<evidence type="ECO:0000313" key="6">
    <source>
        <dbReference type="EMBL" id="WPU64131.1"/>
    </source>
</evidence>
<dbReference type="InterPro" id="IPR000644">
    <property type="entry name" value="CBS_dom"/>
</dbReference>
<evidence type="ECO:0000313" key="7">
    <source>
        <dbReference type="Proteomes" id="UP001324634"/>
    </source>
</evidence>
<evidence type="ECO:0000259" key="5">
    <source>
        <dbReference type="PROSITE" id="PS51846"/>
    </source>
</evidence>
<dbReference type="PANTHER" id="PTHR43099:SF5">
    <property type="entry name" value="HLYC_CORC FAMILY TRANSPORTER"/>
    <property type="match status" value="1"/>
</dbReference>
<dbReference type="Gene3D" id="3.10.580.10">
    <property type="entry name" value="CBS-domain"/>
    <property type="match status" value="1"/>
</dbReference>
<gene>
    <name evidence="6" type="ORF">SOO65_15665</name>
</gene>
<protein>
    <submittedName>
        <fullName evidence="6">CNNM domain-containing protein</fullName>
    </submittedName>
</protein>
<dbReference type="KEGG" id="psti:SOO65_15665"/>
<feature type="domain" description="CNNM transmembrane" evidence="5">
    <location>
        <begin position="1"/>
        <end position="193"/>
    </location>
</feature>
<feature type="transmembrane region" description="Helical" evidence="4">
    <location>
        <begin position="57"/>
        <end position="78"/>
    </location>
</feature>
<keyword evidence="2" id="KW-1003">Cell membrane</keyword>
<accession>A0AAX4HLP0</accession>
<dbReference type="InterPro" id="IPR002550">
    <property type="entry name" value="CNNM"/>
</dbReference>
<feature type="transmembrane region" description="Helical" evidence="4">
    <location>
        <begin position="98"/>
        <end position="118"/>
    </location>
</feature>
<dbReference type="RefSeq" id="WP_321392322.1">
    <property type="nucleotide sequence ID" value="NZ_CP139487.1"/>
</dbReference>